<dbReference type="EMBL" id="JAIWQS010000006">
    <property type="protein sequence ID" value="KAJ8762970.1"/>
    <property type="molecule type" value="Genomic_DNA"/>
</dbReference>
<reference evidence="1 2" key="1">
    <citation type="submission" date="2021-09" db="EMBL/GenBank/DDBJ databases">
        <title>Genomic insights and catalytic innovation underlie evolution of tropane alkaloids biosynthesis.</title>
        <authorList>
            <person name="Wang Y.-J."/>
            <person name="Tian T."/>
            <person name="Huang J.-P."/>
            <person name="Huang S.-X."/>
        </authorList>
    </citation>
    <scope>NUCLEOTIDE SEQUENCE [LARGE SCALE GENOMIC DNA]</scope>
    <source>
        <strain evidence="1">KIB-2018</strain>
        <tissue evidence="1">Leaf</tissue>
    </source>
</reference>
<comment type="caution">
    <text evidence="1">The sequence shown here is derived from an EMBL/GenBank/DDBJ whole genome shotgun (WGS) entry which is preliminary data.</text>
</comment>
<gene>
    <name evidence="1" type="ORF">K2173_023099</name>
</gene>
<keyword evidence="2" id="KW-1185">Reference proteome</keyword>
<organism evidence="1 2">
    <name type="scientific">Erythroxylum novogranatense</name>
    <dbReference type="NCBI Taxonomy" id="1862640"/>
    <lineage>
        <taxon>Eukaryota</taxon>
        <taxon>Viridiplantae</taxon>
        <taxon>Streptophyta</taxon>
        <taxon>Embryophyta</taxon>
        <taxon>Tracheophyta</taxon>
        <taxon>Spermatophyta</taxon>
        <taxon>Magnoliopsida</taxon>
        <taxon>eudicotyledons</taxon>
        <taxon>Gunneridae</taxon>
        <taxon>Pentapetalae</taxon>
        <taxon>rosids</taxon>
        <taxon>fabids</taxon>
        <taxon>Malpighiales</taxon>
        <taxon>Erythroxylaceae</taxon>
        <taxon>Erythroxylum</taxon>
    </lineage>
</organism>
<dbReference type="Proteomes" id="UP001159364">
    <property type="component" value="Linkage Group LG06"/>
</dbReference>
<sequence>MLCGVGVGMPFCVRTNLKQQSKRSHSDHFVSCNFPVLSSGSASFRWLDSLHEFGCLFFDDLLHQCAFNPHSCNLLVVGV</sequence>
<evidence type="ECO:0000313" key="1">
    <source>
        <dbReference type="EMBL" id="KAJ8762970.1"/>
    </source>
</evidence>
<proteinExistence type="predicted"/>
<evidence type="ECO:0000313" key="2">
    <source>
        <dbReference type="Proteomes" id="UP001159364"/>
    </source>
</evidence>
<dbReference type="AlphaFoldDB" id="A0AAV8T895"/>
<name>A0AAV8T895_9ROSI</name>
<protein>
    <submittedName>
        <fullName evidence="1">Uncharacterized protein</fullName>
    </submittedName>
</protein>
<accession>A0AAV8T895</accession>